<dbReference type="RefSeq" id="WP_071316399.1">
    <property type="nucleotide sequence ID" value="NZ_CP063356.2"/>
</dbReference>
<dbReference type="Pfam" id="PF01520">
    <property type="entry name" value="Amidase_3"/>
    <property type="match status" value="1"/>
</dbReference>
<dbReference type="Pfam" id="PF00395">
    <property type="entry name" value="SLH"/>
    <property type="match status" value="2"/>
</dbReference>
<dbReference type="Gene3D" id="3.40.630.40">
    <property type="entry name" value="Zn-dependent exopeptidases"/>
    <property type="match status" value="1"/>
</dbReference>
<keyword evidence="3" id="KW-0961">Cell wall biogenesis/degradation</keyword>
<evidence type="ECO:0000256" key="3">
    <source>
        <dbReference type="ARBA" id="ARBA00023316"/>
    </source>
</evidence>
<evidence type="ECO:0000259" key="7">
    <source>
        <dbReference type="PROSITE" id="PS51781"/>
    </source>
</evidence>
<name>A0A1S2LUY9_9BACI</name>
<organism evidence="8 11">
    <name type="scientific">Anaerobacillus isosaccharinicus</name>
    <dbReference type="NCBI Taxonomy" id="1532552"/>
    <lineage>
        <taxon>Bacteria</taxon>
        <taxon>Bacillati</taxon>
        <taxon>Bacillota</taxon>
        <taxon>Bacilli</taxon>
        <taxon>Bacillales</taxon>
        <taxon>Bacillaceae</taxon>
        <taxon>Anaerobacillus</taxon>
    </lineage>
</organism>
<dbReference type="AlphaFoldDB" id="A0A1S2LUY9"/>
<dbReference type="OrthoDB" id="9806267at2"/>
<dbReference type="GO" id="GO:0008745">
    <property type="term" value="F:N-acetylmuramoyl-L-alanine amidase activity"/>
    <property type="evidence" value="ECO:0007669"/>
    <property type="project" value="InterPro"/>
</dbReference>
<dbReference type="KEGG" id="aia:AWH56_005500"/>
<dbReference type="EMBL" id="CP063356">
    <property type="protein sequence ID" value="QOY37097.1"/>
    <property type="molecule type" value="Genomic_DNA"/>
</dbReference>
<dbReference type="InterPro" id="IPR003646">
    <property type="entry name" value="SH3-like_bac-type"/>
</dbReference>
<dbReference type="SMART" id="SM00646">
    <property type="entry name" value="Ami_3"/>
    <property type="match status" value="1"/>
</dbReference>
<reference evidence="10 11" key="2">
    <citation type="journal article" date="2017" name="Genome Announc.">
        <title>Draft Genome Sequences of Four Alkaliphilic Bacteria Belonging to the Anaerobacillus Genus.</title>
        <authorList>
            <person name="Bassil N.M."/>
            <person name="Lloyd J.R."/>
        </authorList>
    </citation>
    <scope>NUCLEOTIDE SEQUENCE [LARGE SCALE GENOMIC DNA]</scope>
    <source>
        <strain evidence="10 11">NB2006</strain>
    </source>
</reference>
<dbReference type="Pfam" id="PF08239">
    <property type="entry name" value="SH3_3"/>
    <property type="match status" value="2"/>
</dbReference>
<reference evidence="10 11" key="3">
    <citation type="journal article" date="2019" name="Int. J. Syst. Evol. Microbiol.">
        <title>Anaerobacillus isosaccharinicus sp. nov., an alkaliphilic bacterium which degrades isosaccharinic acid.</title>
        <authorList>
            <person name="Bassil N.M."/>
            <person name="Lloyd J.R."/>
        </authorList>
    </citation>
    <scope>NUCLEOTIDE SEQUENCE [LARGE SCALE GENOMIC DNA]</scope>
    <source>
        <strain evidence="10 11">NB2006</strain>
    </source>
</reference>
<dbReference type="PROSITE" id="PS51272">
    <property type="entry name" value="SLH"/>
    <property type="match status" value="3"/>
</dbReference>
<evidence type="ECO:0000313" key="9">
    <source>
        <dbReference type="EMBL" id="OIJ20966.1"/>
    </source>
</evidence>
<dbReference type="Gene3D" id="2.30.30.40">
    <property type="entry name" value="SH3 Domains"/>
    <property type="match status" value="2"/>
</dbReference>
<feature type="chain" id="PRO_5010478875" evidence="5">
    <location>
        <begin position="25"/>
        <end position="585"/>
    </location>
</feature>
<evidence type="ECO:0000313" key="8">
    <source>
        <dbReference type="EMBL" id="OIJ16329.1"/>
    </source>
</evidence>
<dbReference type="Proteomes" id="UP000180175">
    <property type="component" value="Chromosome"/>
</dbReference>
<dbReference type="PROSITE" id="PS51781">
    <property type="entry name" value="SH3B"/>
    <property type="match status" value="1"/>
</dbReference>
<feature type="domain" description="SLH" evidence="6">
    <location>
        <begin position="27"/>
        <end position="90"/>
    </location>
</feature>
<evidence type="ECO:0000256" key="1">
    <source>
        <dbReference type="ARBA" id="ARBA00022729"/>
    </source>
</evidence>
<sequence length="585" mass="64969">MIRRLVAVFLFAVLLSSNMNTSFAEGNRIVFSDLNEGYWAEKQVYELTSKKVINGFPDNTFRPDLEVTRAQFAAMVSRALNLADADSNFKDVPKSSSLYKEVSRAAAAGIIVGDGSGSFHPDRHVSRAEMAIMLDRAIQLKGEFLVFQPLSFADKNDIGKSAQESVKRLTNYQVMDAQKENKFLPNEKGTRVETTVAVYQMLKAIKEQHEVVGISHIYAGKIDANPSLRVRQEASTESAVLGRLNNGTIIRILTEDDNWYKIKFNNDYGFVAKDFVKILATVEQPKDDVDISNPPEEDAPPVEGGQPVEPPVEEQPSEDQNNEEKLKQVEYLKGEVTASFLNVRKNANATAEKVGQLTVSTVVNILKTEGDWHEILYQGNKGYIHKSFVKLLDTPSINVLKNKVIMIDPGHGGKDPGAVVGELKESDVVLKVSLLMKDLLEAEGATVIMTRSDDTFLTLAQRAELANSIEALDLFLSVHANAATTDTANGVESYWNKTNSSDFSQLLTRKLQDQLLSHMKLANRGVKHANFQVIRDTKAPSTLVELGFMTNNKDINYMKTDDYYQDAANGLFHGIVDYFSSVITE</sequence>
<keyword evidence="11" id="KW-1185">Reference proteome</keyword>
<dbReference type="InterPro" id="IPR002508">
    <property type="entry name" value="MurNAc-LAA_cat"/>
</dbReference>
<feature type="region of interest" description="Disordered" evidence="4">
    <location>
        <begin position="286"/>
        <end position="323"/>
    </location>
</feature>
<evidence type="ECO:0000256" key="5">
    <source>
        <dbReference type="SAM" id="SignalP"/>
    </source>
</evidence>
<dbReference type="GO" id="GO:0009253">
    <property type="term" value="P:peptidoglycan catabolic process"/>
    <property type="evidence" value="ECO:0007669"/>
    <property type="project" value="InterPro"/>
</dbReference>
<dbReference type="CDD" id="cd02696">
    <property type="entry name" value="MurNAc-LAA"/>
    <property type="match status" value="1"/>
</dbReference>
<feature type="domain" description="SH3b" evidence="7">
    <location>
        <begin position="331"/>
        <end position="393"/>
    </location>
</feature>
<proteinExistence type="predicted"/>
<feature type="domain" description="SLH" evidence="6">
    <location>
        <begin position="91"/>
        <end position="148"/>
    </location>
</feature>
<dbReference type="GO" id="GO:0030288">
    <property type="term" value="C:outer membrane-bounded periplasmic space"/>
    <property type="evidence" value="ECO:0007669"/>
    <property type="project" value="TreeGrafter"/>
</dbReference>
<evidence type="ECO:0000259" key="6">
    <source>
        <dbReference type="PROSITE" id="PS51272"/>
    </source>
</evidence>
<dbReference type="InterPro" id="IPR001119">
    <property type="entry name" value="SLH_dom"/>
</dbReference>
<dbReference type="GO" id="GO:0071555">
    <property type="term" value="P:cell wall organization"/>
    <property type="evidence" value="ECO:0007669"/>
    <property type="project" value="UniProtKB-KW"/>
</dbReference>
<evidence type="ECO:0000313" key="10">
    <source>
        <dbReference type="EMBL" id="QOY37097.1"/>
    </source>
</evidence>
<feature type="signal peptide" evidence="5">
    <location>
        <begin position="1"/>
        <end position="24"/>
    </location>
</feature>
<dbReference type="SUPFAM" id="SSF53187">
    <property type="entry name" value="Zn-dependent exopeptidases"/>
    <property type="match status" value="1"/>
</dbReference>
<reference evidence="10" key="4">
    <citation type="submission" date="2020-10" db="EMBL/GenBank/DDBJ databases">
        <authorList>
            <person name="Bassil N.M."/>
            <person name="Lloyd J.R."/>
        </authorList>
    </citation>
    <scope>NUCLEOTIDE SEQUENCE</scope>
    <source>
        <strain evidence="10">NB2006</strain>
    </source>
</reference>
<dbReference type="EMBL" id="LQXD01000106">
    <property type="protein sequence ID" value="OIJ16329.1"/>
    <property type="molecule type" value="Genomic_DNA"/>
</dbReference>
<dbReference type="PANTHER" id="PTHR30404:SF0">
    <property type="entry name" value="N-ACETYLMURAMOYL-L-ALANINE AMIDASE AMIC"/>
    <property type="match status" value="1"/>
</dbReference>
<evidence type="ECO:0000313" key="11">
    <source>
        <dbReference type="Proteomes" id="UP000180175"/>
    </source>
</evidence>
<gene>
    <name evidence="10" type="ORF">AWH56_005500</name>
    <name evidence="9" type="ORF">AWH56_06730</name>
    <name evidence="8" type="ORF">AWH56_11480</name>
</gene>
<keyword evidence="1 5" id="KW-0732">Signal</keyword>
<dbReference type="PANTHER" id="PTHR30404">
    <property type="entry name" value="N-ACETYLMURAMOYL-L-ALANINE AMIDASE"/>
    <property type="match status" value="1"/>
</dbReference>
<reference evidence="8 11" key="1">
    <citation type="submission" date="2016-10" db="EMBL/GenBank/DDBJ databases">
        <title>Draft genome sequences of four alkaliphilic bacteria belonging to the Anaerobacillus genus.</title>
        <authorList>
            <person name="Bassil N.M."/>
            <person name="Lloyd J.R."/>
        </authorList>
    </citation>
    <scope>NUCLEOTIDE SEQUENCE [LARGE SCALE GENOMIC DNA]</scope>
    <source>
        <strain evidence="8 11">NB2006</strain>
    </source>
</reference>
<evidence type="ECO:0000256" key="4">
    <source>
        <dbReference type="SAM" id="MobiDB-lite"/>
    </source>
</evidence>
<dbReference type="InterPro" id="IPR050695">
    <property type="entry name" value="N-acetylmuramoyl_amidase_3"/>
</dbReference>
<accession>A0A1S2LUY9</accession>
<evidence type="ECO:0000256" key="2">
    <source>
        <dbReference type="ARBA" id="ARBA00022801"/>
    </source>
</evidence>
<keyword evidence="2" id="KW-0378">Hydrolase</keyword>
<dbReference type="EMBL" id="LQXD01000061">
    <property type="protein sequence ID" value="OIJ20966.1"/>
    <property type="molecule type" value="Genomic_DNA"/>
</dbReference>
<protein>
    <submittedName>
        <fullName evidence="10">N-acetylmuramoyl-L-alanine amidase</fullName>
    </submittedName>
</protein>
<feature type="domain" description="SLH" evidence="6">
    <location>
        <begin position="149"/>
        <end position="212"/>
    </location>
</feature>
<feature type="compositionally biased region" description="Acidic residues" evidence="4">
    <location>
        <begin position="311"/>
        <end position="321"/>
    </location>
</feature>
<dbReference type="SMART" id="SM00287">
    <property type="entry name" value="SH3b"/>
    <property type="match status" value="2"/>
</dbReference>